<name>A0A7D9IJF1_PARCT</name>
<dbReference type="GO" id="GO:0016514">
    <property type="term" value="C:SWI/SNF complex"/>
    <property type="evidence" value="ECO:0007669"/>
    <property type="project" value="TreeGrafter"/>
</dbReference>
<dbReference type="PROSITE" id="PS50118">
    <property type="entry name" value="HMG_BOX_2"/>
    <property type="match status" value="1"/>
</dbReference>
<evidence type="ECO:0000313" key="1">
    <source>
        <dbReference type="EMBL" id="CAB4007215.1"/>
    </source>
</evidence>
<dbReference type="SMART" id="SM00398">
    <property type="entry name" value="HMG"/>
    <property type="match status" value="1"/>
</dbReference>
<reference evidence="1" key="1">
    <citation type="submission" date="2020-04" db="EMBL/GenBank/DDBJ databases">
        <authorList>
            <person name="Alioto T."/>
            <person name="Alioto T."/>
            <person name="Gomez Garrido J."/>
        </authorList>
    </citation>
    <scope>NUCLEOTIDE SEQUENCE</scope>
    <source>
        <strain evidence="1">A484AB</strain>
    </source>
</reference>
<evidence type="ECO:0000313" key="2">
    <source>
        <dbReference type="Proteomes" id="UP001152795"/>
    </source>
</evidence>
<dbReference type="PANTHER" id="PTHR46232:SF1">
    <property type="entry name" value="SWI_SNF-RELATED MATRIX-ASSOCIATED ACTIN-DEPENDENT REGULATOR OF CHROMATIN SUBFAMILY E MEMBER 1"/>
    <property type="match status" value="1"/>
</dbReference>
<dbReference type="InterPro" id="IPR009071">
    <property type="entry name" value="HMG_box_dom"/>
</dbReference>
<dbReference type="GO" id="GO:0031492">
    <property type="term" value="F:nucleosomal DNA binding"/>
    <property type="evidence" value="ECO:0007669"/>
    <property type="project" value="TreeGrafter"/>
</dbReference>
<protein>
    <submittedName>
        <fullName evidence="1">SWI SNF-related matrix-associated actin-dependent regulator of chromatin subfamily E member 1</fullName>
    </submittedName>
</protein>
<proteinExistence type="predicted"/>
<dbReference type="CDD" id="cd21983">
    <property type="entry name" value="HMG-box_SMARCE1"/>
    <property type="match status" value="1"/>
</dbReference>
<comment type="caution">
    <text evidence="1">The sequence shown here is derived from an EMBL/GenBank/DDBJ whole genome shotgun (WGS) entry which is preliminary data.</text>
</comment>
<gene>
    <name evidence="1" type="ORF">PACLA_8A075096</name>
</gene>
<dbReference type="AlphaFoldDB" id="A0A7D9IJF1"/>
<sequence>MMSRDFRQAGPAMNPYQGMAAKFRQSYQPAPNSMGQWGGTASMNQNMFGLTQQRFLSQRPFLPTDFQNTPAPKAPDKPLMPYMRFSRKVWEQVKNQNPEGKLWDIGKIIGQMWRDLPDEERQVFFDEYELDKVQYNEAMKAYHNSQEYQAWIAAKGRAQQALQEQQARARGLDLASFDMHDARFSLEPIIDDDEEDRFSVKHVAASRFHRNQKLMADIFSDIVVPDLRTVVTTSRIHMLRKQVKSLGEHQKKLESELQQIEENFQVKKRKFVESSESFREAIKKSPRTVEVKEAETSS</sequence>
<organism evidence="1 2">
    <name type="scientific">Paramuricea clavata</name>
    <name type="common">Red gorgonian</name>
    <name type="synonym">Violescent sea-whip</name>
    <dbReference type="NCBI Taxonomy" id="317549"/>
    <lineage>
        <taxon>Eukaryota</taxon>
        <taxon>Metazoa</taxon>
        <taxon>Cnidaria</taxon>
        <taxon>Anthozoa</taxon>
        <taxon>Octocorallia</taxon>
        <taxon>Malacalcyonacea</taxon>
        <taxon>Plexauridae</taxon>
        <taxon>Paramuricea</taxon>
    </lineage>
</organism>
<accession>A0A7D9IJF1</accession>
<dbReference type="GO" id="GO:0045892">
    <property type="term" value="P:negative regulation of DNA-templated transcription"/>
    <property type="evidence" value="ECO:0007669"/>
    <property type="project" value="TreeGrafter"/>
</dbReference>
<keyword evidence="2" id="KW-1185">Reference proteome</keyword>
<dbReference type="SUPFAM" id="SSF47095">
    <property type="entry name" value="HMG-box"/>
    <property type="match status" value="1"/>
</dbReference>
<dbReference type="OrthoDB" id="30931at2759"/>
<dbReference type="Gene3D" id="1.10.30.10">
    <property type="entry name" value="High mobility group box domain"/>
    <property type="match status" value="1"/>
</dbReference>
<dbReference type="Proteomes" id="UP001152795">
    <property type="component" value="Unassembled WGS sequence"/>
</dbReference>
<dbReference type="EMBL" id="CACRXK020005730">
    <property type="protein sequence ID" value="CAB4007215.1"/>
    <property type="molecule type" value="Genomic_DNA"/>
</dbReference>
<dbReference type="GO" id="GO:0016922">
    <property type="term" value="F:nuclear receptor binding"/>
    <property type="evidence" value="ECO:0007669"/>
    <property type="project" value="TreeGrafter"/>
</dbReference>
<dbReference type="InterPro" id="IPR036910">
    <property type="entry name" value="HMG_box_dom_sf"/>
</dbReference>
<dbReference type="Pfam" id="PF00505">
    <property type="entry name" value="HMG_box"/>
    <property type="match status" value="1"/>
</dbReference>
<dbReference type="PANTHER" id="PTHR46232">
    <property type="entry name" value="SMARCE1 REGULATOR OF CHROMATIN"/>
    <property type="match status" value="1"/>
</dbReference>